<dbReference type="EMBL" id="DS231698">
    <property type="protein sequence ID" value="KNA99407.1"/>
    <property type="molecule type" value="Genomic_DNA"/>
</dbReference>
<dbReference type="Proteomes" id="UP000009097">
    <property type="component" value="Unassembled WGS sequence"/>
</dbReference>
<gene>
    <name evidence="1" type="ORF">FOXG_18540</name>
</gene>
<evidence type="ECO:0000313" key="1">
    <source>
        <dbReference type="EMBL" id="KNA99407.1"/>
    </source>
</evidence>
<reference evidence="1" key="2">
    <citation type="journal article" date="2010" name="Nature">
        <title>Comparative genomics reveals mobile pathogenicity chromosomes in Fusarium.</title>
        <authorList>
            <person name="Ma L.J."/>
            <person name="van der Does H.C."/>
            <person name="Borkovich K.A."/>
            <person name="Coleman J.J."/>
            <person name="Daboussi M.J."/>
            <person name="Di Pietro A."/>
            <person name="Dufresne M."/>
            <person name="Freitag M."/>
            <person name="Grabherr M."/>
            <person name="Henrissat B."/>
            <person name="Houterman P.M."/>
            <person name="Kang S."/>
            <person name="Shim W.B."/>
            <person name="Woloshuk C."/>
            <person name="Xie X."/>
            <person name="Xu J.R."/>
            <person name="Antoniw J."/>
            <person name="Baker S.E."/>
            <person name="Bluhm B.H."/>
            <person name="Breakspear A."/>
            <person name="Brown D.W."/>
            <person name="Butchko R.A."/>
            <person name="Chapman S."/>
            <person name="Coulson R."/>
            <person name="Coutinho P.M."/>
            <person name="Danchin E.G."/>
            <person name="Diener A."/>
            <person name="Gale L.R."/>
            <person name="Gardiner D.M."/>
            <person name="Goff S."/>
            <person name="Hammond-Kosack K.E."/>
            <person name="Hilburn K."/>
            <person name="Hua-Van A."/>
            <person name="Jonkers W."/>
            <person name="Kazan K."/>
            <person name="Kodira C.D."/>
            <person name="Koehrsen M."/>
            <person name="Kumar L."/>
            <person name="Lee Y.H."/>
            <person name="Li L."/>
            <person name="Manners J.M."/>
            <person name="Miranda-Saavedra D."/>
            <person name="Mukherjee M."/>
            <person name="Park G."/>
            <person name="Park J."/>
            <person name="Park S.Y."/>
            <person name="Proctor R.H."/>
            <person name="Regev A."/>
            <person name="Ruiz-Roldan M.C."/>
            <person name="Sain D."/>
            <person name="Sakthikumar S."/>
            <person name="Sykes S."/>
            <person name="Schwartz D.C."/>
            <person name="Turgeon B.G."/>
            <person name="Wapinski I."/>
            <person name="Yoder O."/>
            <person name="Young S."/>
            <person name="Zeng Q."/>
            <person name="Zhou S."/>
            <person name="Galagan J."/>
            <person name="Cuomo C.A."/>
            <person name="Kistler H.C."/>
            <person name="Rep M."/>
        </authorList>
    </citation>
    <scope>NUCLEOTIDE SEQUENCE [LARGE SCALE GENOMIC DNA]</scope>
    <source>
        <strain evidence="1">4287</strain>
    </source>
</reference>
<evidence type="ECO:0000313" key="2">
    <source>
        <dbReference type="Proteomes" id="UP000009097"/>
    </source>
</evidence>
<organism evidence="1 2">
    <name type="scientific">Fusarium oxysporum f. sp. lycopersici (strain 4287 / CBS 123668 / FGSC 9935 / NRRL 34936)</name>
    <name type="common">Fusarium vascular wilt of tomato</name>
    <dbReference type="NCBI Taxonomy" id="426428"/>
    <lineage>
        <taxon>Eukaryota</taxon>
        <taxon>Fungi</taxon>
        <taxon>Dikarya</taxon>
        <taxon>Ascomycota</taxon>
        <taxon>Pezizomycotina</taxon>
        <taxon>Sordariomycetes</taxon>
        <taxon>Hypocreomycetidae</taxon>
        <taxon>Hypocreales</taxon>
        <taxon>Nectriaceae</taxon>
        <taxon>Fusarium</taxon>
        <taxon>Fusarium oxysporum species complex</taxon>
    </lineage>
</organism>
<reference evidence="1" key="1">
    <citation type="submission" date="2007-04" db="EMBL/GenBank/DDBJ databases">
        <authorList>
            <consortium name="The Broad Institute Genome Sequencing Platform"/>
            <person name="Birren B."/>
            <person name="Lander E."/>
            <person name="Galagan J."/>
            <person name="Nusbaum C."/>
            <person name="Devon K."/>
            <person name="Ma L.-J."/>
            <person name="Jaffe D."/>
            <person name="Butler J."/>
            <person name="Alvarez P."/>
            <person name="Gnerre S."/>
            <person name="Grabherr M."/>
            <person name="Kleber M."/>
            <person name="Mauceli E."/>
            <person name="Brockman W."/>
            <person name="MacCallum I.A."/>
            <person name="Young S."/>
            <person name="LaButti K."/>
            <person name="DeCaprio D."/>
            <person name="Crawford M."/>
            <person name="Koehrsen M."/>
            <person name="Engels R."/>
            <person name="Montgomery P."/>
            <person name="Pearson M."/>
            <person name="Howarth C."/>
            <person name="Larson L."/>
            <person name="White J."/>
            <person name="O'Leary S."/>
            <person name="Kodira C."/>
            <person name="Zeng Q."/>
            <person name="Yandava C."/>
            <person name="Alvarado L."/>
            <person name="Kistler C."/>
            <person name="Shim W.-B."/>
            <person name="Kang S."/>
            <person name="Woloshuk C."/>
        </authorList>
    </citation>
    <scope>NUCLEOTIDE SEQUENCE</scope>
    <source>
        <strain evidence="1">4287</strain>
    </source>
</reference>
<accession>A0A0J9UKK6</accession>
<dbReference type="AlphaFoldDB" id="A0A0J9UKK6"/>
<protein>
    <submittedName>
        <fullName evidence="1">Uncharacterized protein</fullName>
    </submittedName>
</protein>
<name>A0A0J9UKK6_FUSO4</name>
<dbReference type="VEuPathDB" id="FungiDB:FOXG_18540"/>
<sequence length="62" mass="6580">MESSKLCWQILKPALSAPHILVESPDLESLLLGRYVEAGAGVGIGACPILSLSLTQLIFNSQ</sequence>
<proteinExistence type="predicted"/>
<dbReference type="RefSeq" id="XP_018237453.1">
    <property type="nucleotide sequence ID" value="XM_018398662.1"/>
</dbReference>
<dbReference type="GeneID" id="28959246"/>
<dbReference type="KEGG" id="fox:FOXG_18540"/>